<name>A0ABW4E2Z6_9LACO</name>
<gene>
    <name evidence="2" type="ORF">ACFQ5J_00245</name>
</gene>
<proteinExistence type="predicted"/>
<evidence type="ECO:0000256" key="1">
    <source>
        <dbReference type="SAM" id="Phobius"/>
    </source>
</evidence>
<evidence type="ECO:0000313" key="2">
    <source>
        <dbReference type="EMBL" id="MFD1483678.1"/>
    </source>
</evidence>
<keyword evidence="1" id="KW-1133">Transmembrane helix</keyword>
<feature type="transmembrane region" description="Helical" evidence="1">
    <location>
        <begin position="144"/>
        <end position="162"/>
    </location>
</feature>
<dbReference type="EMBL" id="JBHTON010000001">
    <property type="protein sequence ID" value="MFD1483678.1"/>
    <property type="molecule type" value="Genomic_DNA"/>
</dbReference>
<feature type="transmembrane region" description="Helical" evidence="1">
    <location>
        <begin position="99"/>
        <end position="124"/>
    </location>
</feature>
<dbReference type="RefSeq" id="WP_125750228.1">
    <property type="nucleotide sequence ID" value="NZ_JBHTON010000001.1"/>
</dbReference>
<feature type="transmembrane region" description="Helical" evidence="1">
    <location>
        <begin position="203"/>
        <end position="223"/>
    </location>
</feature>
<keyword evidence="1" id="KW-0472">Membrane</keyword>
<dbReference type="Proteomes" id="UP001597252">
    <property type="component" value="Unassembled WGS sequence"/>
</dbReference>
<sequence length="229" mass="25169">MTVFLTTVGATLTILLLGSSGLSWLNDATVRRVVARTGKANSDLWLMKPGIFVHEGLHALVGWLFGLKVTSFSLRPDVRQQSAAHVGFAYDRRSWRQRLGVLFAAGAPLWGIGAIELIIGKRAWFAQVSWTALAPAALQPDWPWVLGWLLMTVLLTFGASLSRQDRRNFWVGLPLLALLLSGAFGLLWWLAPLWLISWTKLNTLLALVLLVMAGIAGGVFLIVSSLTRL</sequence>
<keyword evidence="3" id="KW-1185">Reference proteome</keyword>
<protein>
    <recommendedName>
        <fullName evidence="4">M50 family peptidase</fullName>
    </recommendedName>
</protein>
<reference evidence="3" key="1">
    <citation type="journal article" date="2019" name="Int. J. Syst. Evol. Microbiol.">
        <title>The Global Catalogue of Microorganisms (GCM) 10K type strain sequencing project: providing services to taxonomists for standard genome sequencing and annotation.</title>
        <authorList>
            <consortium name="The Broad Institute Genomics Platform"/>
            <consortium name="The Broad Institute Genome Sequencing Center for Infectious Disease"/>
            <person name="Wu L."/>
            <person name="Ma J."/>
        </authorList>
    </citation>
    <scope>NUCLEOTIDE SEQUENCE [LARGE SCALE GENOMIC DNA]</scope>
    <source>
        <strain evidence="3">CCM 8903</strain>
    </source>
</reference>
<keyword evidence="1" id="KW-0812">Transmembrane</keyword>
<comment type="caution">
    <text evidence="2">The sequence shown here is derived from an EMBL/GenBank/DDBJ whole genome shotgun (WGS) entry which is preliminary data.</text>
</comment>
<feature type="transmembrane region" description="Helical" evidence="1">
    <location>
        <begin position="169"/>
        <end position="191"/>
    </location>
</feature>
<evidence type="ECO:0008006" key="4">
    <source>
        <dbReference type="Google" id="ProtNLM"/>
    </source>
</evidence>
<accession>A0ABW4E2Z6</accession>
<evidence type="ECO:0000313" key="3">
    <source>
        <dbReference type="Proteomes" id="UP001597252"/>
    </source>
</evidence>
<organism evidence="2 3">
    <name type="scientific">Lacticaseibacillus baoqingensis</name>
    <dbReference type="NCBI Taxonomy" id="2486013"/>
    <lineage>
        <taxon>Bacteria</taxon>
        <taxon>Bacillati</taxon>
        <taxon>Bacillota</taxon>
        <taxon>Bacilli</taxon>
        <taxon>Lactobacillales</taxon>
        <taxon>Lactobacillaceae</taxon>
        <taxon>Lacticaseibacillus</taxon>
    </lineage>
</organism>